<dbReference type="Pfam" id="PF20789">
    <property type="entry name" value="4HBT_3C"/>
    <property type="match status" value="1"/>
</dbReference>
<dbReference type="GO" id="GO:0006637">
    <property type="term" value="P:acyl-CoA metabolic process"/>
    <property type="evidence" value="ECO:0007669"/>
    <property type="project" value="InterPro"/>
</dbReference>
<evidence type="ECO:0000259" key="4">
    <source>
        <dbReference type="Pfam" id="PF20789"/>
    </source>
</evidence>
<evidence type="ECO:0008006" key="7">
    <source>
        <dbReference type="Google" id="ProtNLM"/>
    </source>
</evidence>
<name>A0A8H3BLM4_9AGAM</name>
<comment type="caution">
    <text evidence="5">The sequence shown here is derived from an EMBL/GenBank/DDBJ whole genome shotgun (WGS) entry which is preliminary data.</text>
</comment>
<dbReference type="InterPro" id="IPR042171">
    <property type="entry name" value="Acyl-CoA_hotdog"/>
</dbReference>
<evidence type="ECO:0000256" key="1">
    <source>
        <dbReference type="ARBA" id="ARBA00006538"/>
    </source>
</evidence>
<dbReference type="InterPro" id="IPR003703">
    <property type="entry name" value="Acyl_CoA_thio"/>
</dbReference>
<dbReference type="PANTHER" id="PTHR11066:SF34">
    <property type="entry name" value="ACYL-COENZYME A THIOESTERASE 8"/>
    <property type="match status" value="1"/>
</dbReference>
<dbReference type="InterPro" id="IPR049449">
    <property type="entry name" value="TesB_ACOT8-like_N"/>
</dbReference>
<comment type="similarity">
    <text evidence="1">Belongs to the C/M/P thioester hydrolase family.</text>
</comment>
<dbReference type="CDD" id="cd03445">
    <property type="entry name" value="Thioesterase_II_repeat2"/>
    <property type="match status" value="1"/>
</dbReference>
<gene>
    <name evidence="5" type="ORF">RDB_LOCUS86894</name>
</gene>
<dbReference type="AlphaFoldDB" id="A0A8H3BLM4"/>
<keyword evidence="2" id="KW-0378">Hydrolase</keyword>
<proteinExistence type="inferred from homology"/>
<evidence type="ECO:0000256" key="2">
    <source>
        <dbReference type="ARBA" id="ARBA00022801"/>
    </source>
</evidence>
<dbReference type="SUPFAM" id="SSF54637">
    <property type="entry name" value="Thioesterase/thiol ester dehydrase-isomerase"/>
    <property type="match status" value="2"/>
</dbReference>
<reference evidence="5" key="1">
    <citation type="submission" date="2021-01" db="EMBL/GenBank/DDBJ databases">
        <authorList>
            <person name="Kaushik A."/>
        </authorList>
    </citation>
    <scope>NUCLEOTIDE SEQUENCE</scope>
    <source>
        <strain evidence="5">AG4-R118</strain>
    </source>
</reference>
<feature type="domain" description="Acyl-CoA thioesterase-like C-terminal" evidence="4">
    <location>
        <begin position="163"/>
        <end position="304"/>
    </location>
</feature>
<feature type="domain" description="Acyl-CoA thioesterase-like N-terminal HotDog" evidence="3">
    <location>
        <begin position="37"/>
        <end position="118"/>
    </location>
</feature>
<dbReference type="Proteomes" id="UP000663888">
    <property type="component" value="Unassembled WGS sequence"/>
</dbReference>
<dbReference type="EMBL" id="CAJMWX010001051">
    <property type="protein sequence ID" value="CAE6459979.1"/>
    <property type="molecule type" value="Genomic_DNA"/>
</dbReference>
<dbReference type="Gene3D" id="2.40.160.210">
    <property type="entry name" value="Acyl-CoA thioesterase, double hotdog domain"/>
    <property type="match status" value="1"/>
</dbReference>
<dbReference type="InterPro" id="IPR029069">
    <property type="entry name" value="HotDog_dom_sf"/>
</dbReference>
<accession>A0A8H3BLM4</accession>
<evidence type="ECO:0000259" key="3">
    <source>
        <dbReference type="Pfam" id="PF13622"/>
    </source>
</evidence>
<organism evidence="5 6">
    <name type="scientific">Rhizoctonia solani</name>
    <dbReference type="NCBI Taxonomy" id="456999"/>
    <lineage>
        <taxon>Eukaryota</taxon>
        <taxon>Fungi</taxon>
        <taxon>Dikarya</taxon>
        <taxon>Basidiomycota</taxon>
        <taxon>Agaricomycotina</taxon>
        <taxon>Agaricomycetes</taxon>
        <taxon>Cantharellales</taxon>
        <taxon>Ceratobasidiaceae</taxon>
        <taxon>Rhizoctonia</taxon>
    </lineage>
</organism>
<evidence type="ECO:0000313" key="6">
    <source>
        <dbReference type="Proteomes" id="UP000663888"/>
    </source>
</evidence>
<dbReference type="InterPro" id="IPR049450">
    <property type="entry name" value="ACOT8-like_C"/>
</dbReference>
<evidence type="ECO:0000313" key="5">
    <source>
        <dbReference type="EMBL" id="CAE6459979.1"/>
    </source>
</evidence>
<sequence>MAEFTEDSAGEHELISTSLELEQLDNKLFRSKFLWTPARARGVFGGQVISQALVAATRCVEEGFSVHSLHCYFLMSADASTPIIYYVEPIRDGRTYCTRSVKAAQNGKWIFMLTCSFQRPEHGQPSHQWPMPRHVPVPGNCPYQEDVFKKYSEKPGISEDVSQMWSQYAEERKRSPIAVKPAGSITTTDGLVQSMFWMRAKNFPTKFHASFQKCVLAYMSDLNFIGTAARSTGLHSGAAPPNRLGMISSLDHAIWYYDNDFDCTEWLLFVTVSPRTGIGRGVVHGRVYTQKGILVAVVTQEGVVRADLGEPPKQKAKVKAKAKL</sequence>
<dbReference type="GO" id="GO:0047617">
    <property type="term" value="F:fatty acyl-CoA hydrolase activity"/>
    <property type="evidence" value="ECO:0007669"/>
    <property type="project" value="InterPro"/>
</dbReference>
<dbReference type="CDD" id="cd03444">
    <property type="entry name" value="Thioesterase_II_repeat1"/>
    <property type="match status" value="1"/>
</dbReference>
<dbReference type="GO" id="GO:0009062">
    <property type="term" value="P:fatty acid catabolic process"/>
    <property type="evidence" value="ECO:0007669"/>
    <property type="project" value="TreeGrafter"/>
</dbReference>
<dbReference type="GO" id="GO:0005782">
    <property type="term" value="C:peroxisomal matrix"/>
    <property type="evidence" value="ECO:0007669"/>
    <property type="project" value="UniProtKB-SubCell"/>
</dbReference>
<dbReference type="Pfam" id="PF13622">
    <property type="entry name" value="4HBT_3"/>
    <property type="match status" value="1"/>
</dbReference>
<dbReference type="PANTHER" id="PTHR11066">
    <property type="entry name" value="ACYL-COA THIOESTERASE"/>
    <property type="match status" value="1"/>
</dbReference>
<protein>
    <recommendedName>
        <fullName evidence="7">Acyl-coenzyme A thioesterase 8</fullName>
    </recommendedName>
</protein>